<organism evidence="4 5">
    <name type="scientific">Candidatus Magnetobacterium bavaricum</name>
    <dbReference type="NCBI Taxonomy" id="29290"/>
    <lineage>
        <taxon>Bacteria</taxon>
        <taxon>Pseudomonadati</taxon>
        <taxon>Nitrospirota</taxon>
        <taxon>Thermodesulfovibrionia</taxon>
        <taxon>Thermodesulfovibrionales</taxon>
        <taxon>Candidatus Magnetobacteriaceae</taxon>
        <taxon>Candidatus Magnetobacterium</taxon>
    </lineage>
</organism>
<dbReference type="SMART" id="SM00857">
    <property type="entry name" value="Resolvase"/>
    <property type="match status" value="1"/>
</dbReference>
<dbReference type="EMBL" id="LACI01002182">
    <property type="protein sequence ID" value="KJU82761.1"/>
    <property type="molecule type" value="Genomic_DNA"/>
</dbReference>
<gene>
    <name evidence="4" type="ORF">MBAV_005048</name>
</gene>
<dbReference type="CDD" id="cd03768">
    <property type="entry name" value="SR_ResInv"/>
    <property type="match status" value="1"/>
</dbReference>
<dbReference type="GO" id="GO:0003677">
    <property type="term" value="F:DNA binding"/>
    <property type="evidence" value="ECO:0007669"/>
    <property type="project" value="UniProtKB-KW"/>
</dbReference>
<reference evidence="4 5" key="1">
    <citation type="submission" date="2015-02" db="EMBL/GenBank/DDBJ databases">
        <title>Single-cell genomics of uncultivated deep-branching MTB reveals a conserved set of magnetosome genes.</title>
        <authorList>
            <person name="Kolinko S."/>
            <person name="Richter M."/>
            <person name="Glockner F.O."/>
            <person name="Brachmann A."/>
            <person name="Schuler D."/>
        </authorList>
    </citation>
    <scope>NUCLEOTIDE SEQUENCE [LARGE SCALE GENOMIC DNA]</scope>
    <source>
        <strain evidence="4">TM-1</strain>
    </source>
</reference>
<dbReference type="PANTHER" id="PTHR30461:SF2">
    <property type="entry name" value="SERINE RECOMBINASE PINE-RELATED"/>
    <property type="match status" value="1"/>
</dbReference>
<keyword evidence="2" id="KW-0233">DNA recombination</keyword>
<accession>A0A0F3GLK2</accession>
<dbReference type="Gene3D" id="1.10.10.10">
    <property type="entry name" value="Winged helix-like DNA-binding domain superfamily/Winged helix DNA-binding domain"/>
    <property type="match status" value="1"/>
</dbReference>
<evidence type="ECO:0000313" key="4">
    <source>
        <dbReference type="EMBL" id="KJU82761.1"/>
    </source>
</evidence>
<evidence type="ECO:0000256" key="2">
    <source>
        <dbReference type="ARBA" id="ARBA00023172"/>
    </source>
</evidence>
<feature type="domain" description="Resolvase/invertase-type recombinase catalytic" evidence="3">
    <location>
        <begin position="45"/>
        <end position="187"/>
    </location>
</feature>
<dbReference type="InterPro" id="IPR006119">
    <property type="entry name" value="Resolv_N"/>
</dbReference>
<dbReference type="InterPro" id="IPR036388">
    <property type="entry name" value="WH-like_DNA-bd_sf"/>
</dbReference>
<dbReference type="PANTHER" id="PTHR30461">
    <property type="entry name" value="DNA-INVERTASE FROM LAMBDOID PROPHAGE"/>
    <property type="match status" value="1"/>
</dbReference>
<dbReference type="InterPro" id="IPR036162">
    <property type="entry name" value="Resolvase-like_N_sf"/>
</dbReference>
<evidence type="ECO:0000313" key="5">
    <source>
        <dbReference type="Proteomes" id="UP000033423"/>
    </source>
</evidence>
<dbReference type="AlphaFoldDB" id="A0A0F3GLK2"/>
<dbReference type="Pfam" id="PF00239">
    <property type="entry name" value="Resolvase"/>
    <property type="match status" value="1"/>
</dbReference>
<dbReference type="Proteomes" id="UP000033423">
    <property type="component" value="Unassembled WGS sequence"/>
</dbReference>
<dbReference type="SUPFAM" id="SSF53041">
    <property type="entry name" value="Resolvase-like"/>
    <property type="match status" value="1"/>
</dbReference>
<evidence type="ECO:0000256" key="1">
    <source>
        <dbReference type="ARBA" id="ARBA00023125"/>
    </source>
</evidence>
<keyword evidence="1" id="KW-0238">DNA-binding</keyword>
<comment type="caution">
    <text evidence="4">The sequence shown here is derived from an EMBL/GenBank/DDBJ whole genome shotgun (WGS) entry which is preliminary data.</text>
</comment>
<dbReference type="Gene3D" id="3.40.50.1390">
    <property type="entry name" value="Resolvase, N-terminal catalytic domain"/>
    <property type="match status" value="1"/>
</dbReference>
<keyword evidence="5" id="KW-1185">Reference proteome</keyword>
<dbReference type="PROSITE" id="PS51736">
    <property type="entry name" value="RECOMBINASES_3"/>
    <property type="match status" value="1"/>
</dbReference>
<dbReference type="InterPro" id="IPR050639">
    <property type="entry name" value="SSR_resolvase"/>
</dbReference>
<dbReference type="GO" id="GO:0000150">
    <property type="term" value="F:DNA strand exchange activity"/>
    <property type="evidence" value="ECO:0007669"/>
    <property type="project" value="InterPro"/>
</dbReference>
<evidence type="ECO:0000259" key="3">
    <source>
        <dbReference type="PROSITE" id="PS51736"/>
    </source>
</evidence>
<protein>
    <submittedName>
        <fullName evidence="4">Resolvase domain-containing protein</fullName>
    </submittedName>
</protein>
<sequence>MAKTPVFRSISCLTTVQILIKSLSSPRAAFRKWYGIRKGGNRNMMVGLYARVSTVDKQQDPEMQLRELRLYAQERGWAIKEYVDRCSGGREKRPEFMRLMADAKSGHIDAILTWKIDRFSRSLKHLLNTLDELQELGVAFISLKENLDLTTSVGKLMSHVIGAFAQFEKDLIRERVLAGLSNAKAKGKVLGRRPKSPLSVGEIIEAHKEGLSDREIALKMCLPVSSVYSAIKRYKAMR</sequence>
<proteinExistence type="predicted"/>
<name>A0A0F3GLK2_9BACT</name>